<protein>
    <submittedName>
        <fullName evidence="2">Prepilin-type N-terminal cleavage/methylation domain-containing protein</fullName>
    </submittedName>
</protein>
<dbReference type="PROSITE" id="PS00409">
    <property type="entry name" value="PROKAR_NTER_METHYL"/>
    <property type="match status" value="1"/>
</dbReference>
<keyword evidence="3" id="KW-1185">Reference proteome</keyword>
<feature type="transmembrane region" description="Helical" evidence="1">
    <location>
        <begin position="12"/>
        <end position="33"/>
    </location>
</feature>
<proteinExistence type="predicted"/>
<keyword evidence="1" id="KW-0812">Transmembrane</keyword>
<reference evidence="2" key="1">
    <citation type="submission" date="2021-12" db="EMBL/GenBank/DDBJ databases">
        <title>Enterovibrio ZSDZ35 sp. nov. and Enterovibrio ZSDZ42 sp. nov., isolated from coastal seawater in Qingdao.</title>
        <authorList>
            <person name="Zhang P."/>
        </authorList>
    </citation>
    <scope>NUCLEOTIDE SEQUENCE</scope>
    <source>
        <strain evidence="2">ZSDZ42</strain>
    </source>
</reference>
<sequence length="182" mass="19689">MFSVGKWNRQRGLSLIEMITTLSVLAAVTAVAVPNYMSAHKTAVVENKAIQLLSVLEMGQSESLKRHRHIYVHYVPTSEIADGCIGLSEKPDVSNFDCSDSEGLKKIALDRSGTLSVQEPELNAPSKLFHFSPMTGLPSNNKTVKLTSGTETGKESGVMIRQYSGLKGCSNTAIGDWESCPS</sequence>
<dbReference type="EMBL" id="JAJUBC010000038">
    <property type="protein sequence ID" value="MDD1795945.1"/>
    <property type="molecule type" value="Genomic_DNA"/>
</dbReference>
<dbReference type="Pfam" id="PF07963">
    <property type="entry name" value="N_methyl"/>
    <property type="match status" value="1"/>
</dbReference>
<name>A0ABT5R6W3_9GAMM</name>
<dbReference type="SUPFAM" id="SSF54523">
    <property type="entry name" value="Pili subunits"/>
    <property type="match status" value="1"/>
</dbReference>
<organism evidence="2 3">
    <name type="scientific">Enterovibrio gelatinilyticus</name>
    <dbReference type="NCBI Taxonomy" id="2899819"/>
    <lineage>
        <taxon>Bacteria</taxon>
        <taxon>Pseudomonadati</taxon>
        <taxon>Pseudomonadota</taxon>
        <taxon>Gammaproteobacteria</taxon>
        <taxon>Vibrionales</taxon>
        <taxon>Vibrionaceae</taxon>
        <taxon>Enterovibrio</taxon>
    </lineage>
</organism>
<accession>A0ABT5R6W3</accession>
<dbReference type="InterPro" id="IPR012902">
    <property type="entry name" value="N_methyl_site"/>
</dbReference>
<comment type="caution">
    <text evidence="2">The sequence shown here is derived from an EMBL/GenBank/DDBJ whole genome shotgun (WGS) entry which is preliminary data.</text>
</comment>
<dbReference type="RefSeq" id="WP_274166710.1">
    <property type="nucleotide sequence ID" value="NZ_JAJUBC010000038.1"/>
</dbReference>
<dbReference type="Proteomes" id="UP001149400">
    <property type="component" value="Unassembled WGS sequence"/>
</dbReference>
<evidence type="ECO:0000313" key="3">
    <source>
        <dbReference type="Proteomes" id="UP001149400"/>
    </source>
</evidence>
<evidence type="ECO:0000256" key="1">
    <source>
        <dbReference type="SAM" id="Phobius"/>
    </source>
</evidence>
<keyword evidence="1" id="KW-1133">Transmembrane helix</keyword>
<evidence type="ECO:0000313" key="2">
    <source>
        <dbReference type="EMBL" id="MDD1795945.1"/>
    </source>
</evidence>
<keyword evidence="1" id="KW-0472">Membrane</keyword>
<gene>
    <name evidence="2" type="ORF">LRP50_22760</name>
</gene>
<dbReference type="NCBIfam" id="TIGR02532">
    <property type="entry name" value="IV_pilin_GFxxxE"/>
    <property type="match status" value="1"/>
</dbReference>
<dbReference type="InterPro" id="IPR045584">
    <property type="entry name" value="Pilin-like"/>
</dbReference>